<dbReference type="InterPro" id="IPR057313">
    <property type="entry name" value="Maqu_2507-like"/>
</dbReference>
<dbReference type="Proteomes" id="UP001164965">
    <property type="component" value="Chromosome"/>
</dbReference>
<dbReference type="SUPFAM" id="SSF51735">
    <property type="entry name" value="NAD(P)-binding Rossmann-fold domains"/>
    <property type="match status" value="2"/>
</dbReference>
<keyword evidence="2" id="KW-0560">Oxidoreductase</keyword>
<sequence length="680" mass="72372">MTVHVVTGGTGFLGRHVLPLLLARTDVEAVHVLVRESSVARLEAMAAGWDGGEKVHPLVGDLTAPGLGLGRRGPRAADHVIHLGAVYDMTASEEVSRAANVEGTRSVIALATRLGATLHHVSSVAVAGEHRGRYTESDFDRGQSFGSPYHQTKFEAEQLVRETCTGPWRVYRPSVVVGDSVTGEMDKVDGPYYFFGALRRLGELAPGMAAVPVAVPDVGSTNIVPVDYVAQALVHLVHRAEGDGKAFHLVHPRPQSVREVYGAFAAAAGAPTPVLTVPAPWLVPFGAIGAAVSRVPGVSTVRDLVLDQLGIPPEVVDHLTFTATFASKQTQDALRGSGIVSPELGTYADVLWRYWAANLDPDRNRRHDPAGELVGRVVVITGASSGIGKATALKLADEGAVTILLARRADELDEVVQEVRAAGGESFAYPCDITDPDSVTSVVKEIIAAHDHVDVLVNNAGRSIRRSITLSTDRFHDFERTMAVNYFGAVRLVLELLPHMESRRTGHVVNVSSIGVQTHPPRFSAYVASKAALDAFSEVVASETWHDGITFTSVRMPLVRTPMIAPTSLYDAFPAATPDEAAAMLVRAIKDRPKRINTPVGTLGELMGTLAPKTKDAILHQAYRVFPDSASARGEKKVVSPVDADAPASSGGSLVPSAPGVKQASRAAVAFMRLLPGVHW</sequence>
<keyword evidence="6" id="KW-1185">Reference proteome</keyword>
<feature type="region of interest" description="Disordered" evidence="3">
    <location>
        <begin position="637"/>
        <end position="659"/>
    </location>
</feature>
<dbReference type="RefSeq" id="WP_265381954.1">
    <property type="nucleotide sequence ID" value="NZ_CP110615.1"/>
</dbReference>
<dbReference type="CDD" id="cd05233">
    <property type="entry name" value="SDR_c"/>
    <property type="match status" value="1"/>
</dbReference>
<dbReference type="InterPro" id="IPR020904">
    <property type="entry name" value="Sc_DH/Rdtase_CS"/>
</dbReference>
<evidence type="ECO:0000259" key="4">
    <source>
        <dbReference type="SMART" id="SM00822"/>
    </source>
</evidence>
<organism evidence="5 6">
    <name type="scientific">Rhodococcus antarcticus</name>
    <dbReference type="NCBI Taxonomy" id="2987751"/>
    <lineage>
        <taxon>Bacteria</taxon>
        <taxon>Bacillati</taxon>
        <taxon>Actinomycetota</taxon>
        <taxon>Actinomycetes</taxon>
        <taxon>Mycobacteriales</taxon>
        <taxon>Nocardiaceae</taxon>
        <taxon>Rhodococcus</taxon>
    </lineage>
</organism>
<evidence type="ECO:0000313" key="5">
    <source>
        <dbReference type="EMBL" id="UZJ23846.1"/>
    </source>
</evidence>
<dbReference type="PANTHER" id="PTHR44196">
    <property type="entry name" value="DEHYDROGENASE/REDUCTASE SDR FAMILY MEMBER 7B"/>
    <property type="match status" value="1"/>
</dbReference>
<dbReference type="Gene3D" id="3.40.50.720">
    <property type="entry name" value="NAD(P)-binding Rossmann-like Domain"/>
    <property type="match status" value="2"/>
</dbReference>
<evidence type="ECO:0000256" key="2">
    <source>
        <dbReference type="ARBA" id="ARBA00023002"/>
    </source>
</evidence>
<proteinExistence type="inferred from homology"/>
<evidence type="ECO:0000256" key="3">
    <source>
        <dbReference type="SAM" id="MobiDB-lite"/>
    </source>
</evidence>
<dbReference type="InterPro" id="IPR036291">
    <property type="entry name" value="NAD(P)-bd_dom_sf"/>
</dbReference>
<dbReference type="InterPro" id="IPR057326">
    <property type="entry name" value="KR_dom"/>
</dbReference>
<name>A0ABY6NXU5_9NOCA</name>
<dbReference type="PRINTS" id="PR00081">
    <property type="entry name" value="GDHRDH"/>
</dbReference>
<dbReference type="CDD" id="cd05263">
    <property type="entry name" value="MupV_like_SDR_e"/>
    <property type="match status" value="1"/>
</dbReference>
<feature type="domain" description="Ketoreductase" evidence="4">
    <location>
        <begin position="376"/>
        <end position="555"/>
    </location>
</feature>
<dbReference type="NCBIfam" id="NF005539">
    <property type="entry name" value="PRK07201.1"/>
    <property type="match status" value="1"/>
</dbReference>
<gene>
    <name evidence="5" type="ORF">RHODO2019_11625</name>
</gene>
<protein>
    <submittedName>
        <fullName evidence="5">SDR family oxidoreductase</fullName>
    </submittedName>
</protein>
<dbReference type="PANTHER" id="PTHR44196:SF1">
    <property type="entry name" value="DEHYDROGENASE_REDUCTASE SDR FAMILY MEMBER 7B"/>
    <property type="match status" value="1"/>
</dbReference>
<accession>A0ABY6NXU5</accession>
<dbReference type="InterPro" id="IPR013120">
    <property type="entry name" value="FAR_NAD-bd"/>
</dbReference>
<evidence type="ECO:0000313" key="6">
    <source>
        <dbReference type="Proteomes" id="UP001164965"/>
    </source>
</evidence>
<dbReference type="EMBL" id="CP110615">
    <property type="protein sequence ID" value="UZJ23846.1"/>
    <property type="molecule type" value="Genomic_DNA"/>
</dbReference>
<dbReference type="Pfam" id="PF00106">
    <property type="entry name" value="adh_short"/>
    <property type="match status" value="1"/>
</dbReference>
<dbReference type="SMART" id="SM00822">
    <property type="entry name" value="PKS_KR"/>
    <property type="match status" value="1"/>
</dbReference>
<dbReference type="Pfam" id="PF07993">
    <property type="entry name" value="NAD_binding_4"/>
    <property type="match status" value="1"/>
</dbReference>
<reference evidence="5" key="1">
    <citation type="submission" date="2022-10" db="EMBL/GenBank/DDBJ databases">
        <title>Rhodococcus sp.75.</title>
        <authorList>
            <person name="Sun M."/>
        </authorList>
    </citation>
    <scope>NUCLEOTIDE SEQUENCE</scope>
    <source>
        <strain evidence="5">75</strain>
    </source>
</reference>
<evidence type="ECO:0000256" key="1">
    <source>
        <dbReference type="ARBA" id="ARBA00006484"/>
    </source>
</evidence>
<comment type="similarity">
    <text evidence="1">Belongs to the short-chain dehydrogenases/reductases (SDR) family.</text>
</comment>
<dbReference type="InterPro" id="IPR002347">
    <property type="entry name" value="SDR_fam"/>
</dbReference>
<dbReference type="PROSITE" id="PS00061">
    <property type="entry name" value="ADH_SHORT"/>
    <property type="match status" value="1"/>
</dbReference>
<dbReference type="PRINTS" id="PR00080">
    <property type="entry name" value="SDRFAMILY"/>
</dbReference>